<feature type="non-terminal residue" evidence="1">
    <location>
        <position position="1"/>
    </location>
</feature>
<sequence length="141" mass="16005">LRHLEKALDESAISAILKQKKNIKHVRPDFFFVIKHNDGRVLGLHIEYDENNDHEDNDDRLKAIHETVSCDGGAFVIRIMGKHGLSGAVCKRRVINKCSLYYDMTDHGHTVANEAAVVIEERLQWIYDGLGPSATRPLKVF</sequence>
<comment type="caution">
    <text evidence="1">The sequence shown here is derived from an EMBL/GenBank/DDBJ whole genome shotgun (WGS) entry which is preliminary data.</text>
</comment>
<dbReference type="Proteomes" id="UP000664859">
    <property type="component" value="Unassembled WGS sequence"/>
</dbReference>
<organism evidence="1 2">
    <name type="scientific">Tribonema minus</name>
    <dbReference type="NCBI Taxonomy" id="303371"/>
    <lineage>
        <taxon>Eukaryota</taxon>
        <taxon>Sar</taxon>
        <taxon>Stramenopiles</taxon>
        <taxon>Ochrophyta</taxon>
        <taxon>PX clade</taxon>
        <taxon>Xanthophyceae</taxon>
        <taxon>Tribonematales</taxon>
        <taxon>Tribonemataceae</taxon>
        <taxon>Tribonema</taxon>
    </lineage>
</organism>
<proteinExistence type="predicted"/>
<feature type="non-terminal residue" evidence="1">
    <location>
        <position position="141"/>
    </location>
</feature>
<protein>
    <submittedName>
        <fullName evidence="1">Uncharacterized protein</fullName>
    </submittedName>
</protein>
<dbReference type="EMBL" id="JAFCMP010000157">
    <property type="protein sequence ID" value="KAG5184607.1"/>
    <property type="molecule type" value="Genomic_DNA"/>
</dbReference>
<accession>A0A835YZE4</accession>
<evidence type="ECO:0000313" key="1">
    <source>
        <dbReference type="EMBL" id="KAG5184607.1"/>
    </source>
</evidence>
<dbReference type="AlphaFoldDB" id="A0A835YZE4"/>
<keyword evidence="2" id="KW-1185">Reference proteome</keyword>
<name>A0A835YZE4_9STRA</name>
<evidence type="ECO:0000313" key="2">
    <source>
        <dbReference type="Proteomes" id="UP000664859"/>
    </source>
</evidence>
<gene>
    <name evidence="1" type="ORF">JKP88DRAFT_136220</name>
</gene>
<reference evidence="1" key="1">
    <citation type="submission" date="2021-02" db="EMBL/GenBank/DDBJ databases">
        <title>First Annotated Genome of the Yellow-green Alga Tribonema minus.</title>
        <authorList>
            <person name="Mahan K.M."/>
        </authorList>
    </citation>
    <scope>NUCLEOTIDE SEQUENCE</scope>
    <source>
        <strain evidence="1">UTEX B ZZ1240</strain>
    </source>
</reference>